<comment type="caution">
    <text evidence="1">The sequence shown here is derived from an EMBL/GenBank/DDBJ whole genome shotgun (WGS) entry which is preliminary data.</text>
</comment>
<reference evidence="1 2" key="1">
    <citation type="submission" date="2019-05" db="EMBL/GenBank/DDBJ databases">
        <title>Another draft genome of Portunus trituberculatus and its Hox gene families provides insights of decapod evolution.</title>
        <authorList>
            <person name="Jeong J.-H."/>
            <person name="Song I."/>
            <person name="Kim S."/>
            <person name="Choi T."/>
            <person name="Kim D."/>
            <person name="Ryu S."/>
            <person name="Kim W."/>
        </authorList>
    </citation>
    <scope>NUCLEOTIDE SEQUENCE [LARGE SCALE GENOMIC DNA]</scope>
    <source>
        <tissue evidence="1">Muscle</tissue>
    </source>
</reference>
<sequence>MSCIHAEDLIVLAPVAGIWGHRFKLAHLYSSLKCHKCFFSLRKGNAVPAEFGCPHFSCPFSPLWHCTSQGVAYQPSLCLGH</sequence>
<organism evidence="1 2">
    <name type="scientific">Portunus trituberculatus</name>
    <name type="common">Swimming crab</name>
    <name type="synonym">Neptunus trituberculatus</name>
    <dbReference type="NCBI Taxonomy" id="210409"/>
    <lineage>
        <taxon>Eukaryota</taxon>
        <taxon>Metazoa</taxon>
        <taxon>Ecdysozoa</taxon>
        <taxon>Arthropoda</taxon>
        <taxon>Crustacea</taxon>
        <taxon>Multicrustacea</taxon>
        <taxon>Malacostraca</taxon>
        <taxon>Eumalacostraca</taxon>
        <taxon>Eucarida</taxon>
        <taxon>Decapoda</taxon>
        <taxon>Pleocyemata</taxon>
        <taxon>Brachyura</taxon>
        <taxon>Eubrachyura</taxon>
        <taxon>Portunoidea</taxon>
        <taxon>Portunidae</taxon>
        <taxon>Portuninae</taxon>
        <taxon>Portunus</taxon>
    </lineage>
</organism>
<evidence type="ECO:0000313" key="1">
    <source>
        <dbReference type="EMBL" id="MPC62212.1"/>
    </source>
</evidence>
<protein>
    <submittedName>
        <fullName evidence="1">Uncharacterized protein</fullName>
    </submittedName>
</protein>
<dbReference type="AlphaFoldDB" id="A0A5B7GTQ2"/>
<keyword evidence="2" id="KW-1185">Reference proteome</keyword>
<dbReference type="EMBL" id="VSRR010019423">
    <property type="protein sequence ID" value="MPC62212.1"/>
    <property type="molecule type" value="Genomic_DNA"/>
</dbReference>
<proteinExistence type="predicted"/>
<accession>A0A5B7GTQ2</accession>
<dbReference type="Proteomes" id="UP000324222">
    <property type="component" value="Unassembled WGS sequence"/>
</dbReference>
<evidence type="ECO:0000313" key="2">
    <source>
        <dbReference type="Proteomes" id="UP000324222"/>
    </source>
</evidence>
<name>A0A5B7GTQ2_PORTR</name>
<gene>
    <name evidence="1" type="ORF">E2C01_056295</name>
</gene>